<keyword evidence="1" id="KW-0378">Hydrolase</keyword>
<keyword evidence="2" id="KW-1185">Reference proteome</keyword>
<dbReference type="Gene3D" id="3.20.20.370">
    <property type="entry name" value="Glycoside hydrolase/deacetylase"/>
    <property type="match status" value="1"/>
</dbReference>
<dbReference type="PANTHER" id="PTHR30292">
    <property type="entry name" value="UNCHARACTERIZED PROTEIN YBGL-RELATED"/>
    <property type="match status" value="1"/>
</dbReference>
<proteinExistence type="predicted"/>
<organism evidence="1 2">
    <name type="scientific">Endozoicomonas lisbonensis</name>
    <dbReference type="NCBI Taxonomy" id="3120522"/>
    <lineage>
        <taxon>Bacteria</taxon>
        <taxon>Pseudomonadati</taxon>
        <taxon>Pseudomonadota</taxon>
        <taxon>Gammaproteobacteria</taxon>
        <taxon>Oceanospirillales</taxon>
        <taxon>Endozoicomonadaceae</taxon>
        <taxon>Endozoicomonas</taxon>
    </lineage>
</organism>
<accession>A0ABV2SG24</accession>
<sequence>MKINCDMGESFGIWSLGCDEDIMPYLDMANIACGMHASDPSVMTKTVKMAKRCQVSIGAHPGYADLQGFGRRYIPMKSSDLTALFIYQIGALQAICLSENASLDYVKPHGALYNAMMKDDSVFTALLKGIQSYNAGLPLVVMAVPDFEKYQDLAASYGVELWFEAFVDRAYDDNGRLKPRSEPDALYTSIGKVEKQALQLIEQGSLTTATGQIIPVHADTLCIHGDSPLALPTAKLLHDRAACP</sequence>
<comment type="caution">
    <text evidence="1">The sequence shown here is derived from an EMBL/GenBank/DDBJ whole genome shotgun (WGS) entry which is preliminary data.</text>
</comment>
<dbReference type="Proteomes" id="UP001549366">
    <property type="component" value="Unassembled WGS sequence"/>
</dbReference>
<protein>
    <submittedName>
        <fullName evidence="1">UPF0271 protein</fullName>
        <ecNumber evidence="1">3.5.2.9</ecNumber>
    </submittedName>
</protein>
<dbReference type="EMBL" id="JBEWTB010000002">
    <property type="protein sequence ID" value="MET4756731.1"/>
    <property type="molecule type" value="Genomic_DNA"/>
</dbReference>
<gene>
    <name evidence="1" type="ORF">V5J35_001923</name>
</gene>
<dbReference type="InterPro" id="IPR011330">
    <property type="entry name" value="Glyco_hydro/deAcase_b/a-brl"/>
</dbReference>
<dbReference type="RefSeq" id="WP_354011045.1">
    <property type="nucleotide sequence ID" value="NZ_JBEWTA010000001.1"/>
</dbReference>
<dbReference type="InterPro" id="IPR005501">
    <property type="entry name" value="LamB/YcsF/PxpA-like"/>
</dbReference>
<name>A0ABV2SG24_9GAMM</name>
<dbReference type="NCBIfam" id="NF003814">
    <property type="entry name" value="PRK05406.1-3"/>
    <property type="match status" value="1"/>
</dbReference>
<evidence type="ECO:0000313" key="2">
    <source>
        <dbReference type="Proteomes" id="UP001549366"/>
    </source>
</evidence>
<reference evidence="1 2" key="1">
    <citation type="submission" date="2024-06" db="EMBL/GenBank/DDBJ databases">
        <title>Genomic Encyclopedia of Type Strains, Phase V (KMG-V): Genome sequencing to study the core and pangenomes of soil and plant-associated prokaryotes.</title>
        <authorList>
            <person name="Whitman W."/>
        </authorList>
    </citation>
    <scope>NUCLEOTIDE SEQUENCE [LARGE SCALE GENOMIC DNA]</scope>
    <source>
        <strain evidence="1 2">NE40</strain>
    </source>
</reference>
<dbReference type="SUPFAM" id="SSF88713">
    <property type="entry name" value="Glycoside hydrolase/deacetylase"/>
    <property type="match status" value="1"/>
</dbReference>
<evidence type="ECO:0000313" key="1">
    <source>
        <dbReference type="EMBL" id="MET4756731.1"/>
    </source>
</evidence>
<dbReference type="EC" id="3.5.2.9" evidence="1"/>
<dbReference type="PANTHER" id="PTHR30292:SF0">
    <property type="entry name" value="5-OXOPROLINASE SUBUNIT A"/>
    <property type="match status" value="1"/>
</dbReference>
<dbReference type="CDD" id="cd10787">
    <property type="entry name" value="LamB_YcsF_like"/>
    <property type="match status" value="1"/>
</dbReference>
<dbReference type="NCBIfam" id="NF003816">
    <property type="entry name" value="PRK05406.1-5"/>
    <property type="match status" value="1"/>
</dbReference>
<dbReference type="Pfam" id="PF03746">
    <property type="entry name" value="LamB_YcsF"/>
    <property type="match status" value="1"/>
</dbReference>
<dbReference type="GO" id="GO:0017168">
    <property type="term" value="F:5-oxoprolinase (ATP-hydrolyzing) activity"/>
    <property type="evidence" value="ECO:0007669"/>
    <property type="project" value="UniProtKB-EC"/>
</dbReference>